<keyword evidence="2" id="KW-1185">Reference proteome</keyword>
<evidence type="ECO:0000313" key="2">
    <source>
        <dbReference type="Proteomes" id="UP001321760"/>
    </source>
</evidence>
<evidence type="ECO:0000313" key="1">
    <source>
        <dbReference type="EMBL" id="KAK4451547.1"/>
    </source>
</evidence>
<reference evidence="1" key="2">
    <citation type="submission" date="2023-05" db="EMBL/GenBank/DDBJ databases">
        <authorList>
            <consortium name="Lawrence Berkeley National Laboratory"/>
            <person name="Steindorff A."/>
            <person name="Hensen N."/>
            <person name="Bonometti L."/>
            <person name="Westerberg I."/>
            <person name="Brannstrom I.O."/>
            <person name="Guillou S."/>
            <person name="Cros-Aarteil S."/>
            <person name="Calhoun S."/>
            <person name="Haridas S."/>
            <person name="Kuo A."/>
            <person name="Mondo S."/>
            <person name="Pangilinan J."/>
            <person name="Riley R."/>
            <person name="Labutti K."/>
            <person name="Andreopoulos B."/>
            <person name="Lipzen A."/>
            <person name="Chen C."/>
            <person name="Yanf M."/>
            <person name="Daum C."/>
            <person name="Ng V."/>
            <person name="Clum A."/>
            <person name="Ohm R."/>
            <person name="Martin F."/>
            <person name="Silar P."/>
            <person name="Natvig D."/>
            <person name="Lalanne C."/>
            <person name="Gautier V."/>
            <person name="Ament-Velasquez S.L."/>
            <person name="Kruys A."/>
            <person name="Hutchinson M.I."/>
            <person name="Powell A.J."/>
            <person name="Barry K."/>
            <person name="Miller A.N."/>
            <person name="Grigoriev I.V."/>
            <person name="Debuchy R."/>
            <person name="Gladieux P."/>
            <person name="Thoren M.H."/>
            <person name="Johannesson H."/>
        </authorList>
    </citation>
    <scope>NUCLEOTIDE SEQUENCE</scope>
    <source>
        <strain evidence="1">PSN243</strain>
    </source>
</reference>
<dbReference type="AlphaFoldDB" id="A0AAV9GTG5"/>
<name>A0AAV9GTG5_9PEZI</name>
<dbReference type="EMBL" id="MU865928">
    <property type="protein sequence ID" value="KAK4451547.1"/>
    <property type="molecule type" value="Genomic_DNA"/>
</dbReference>
<reference evidence="1" key="1">
    <citation type="journal article" date="2023" name="Mol. Phylogenet. Evol.">
        <title>Genome-scale phylogeny and comparative genomics of the fungal order Sordariales.</title>
        <authorList>
            <person name="Hensen N."/>
            <person name="Bonometti L."/>
            <person name="Westerberg I."/>
            <person name="Brannstrom I.O."/>
            <person name="Guillou S."/>
            <person name="Cros-Aarteil S."/>
            <person name="Calhoun S."/>
            <person name="Haridas S."/>
            <person name="Kuo A."/>
            <person name="Mondo S."/>
            <person name="Pangilinan J."/>
            <person name="Riley R."/>
            <person name="LaButti K."/>
            <person name="Andreopoulos B."/>
            <person name="Lipzen A."/>
            <person name="Chen C."/>
            <person name="Yan M."/>
            <person name="Daum C."/>
            <person name="Ng V."/>
            <person name="Clum A."/>
            <person name="Steindorff A."/>
            <person name="Ohm R.A."/>
            <person name="Martin F."/>
            <person name="Silar P."/>
            <person name="Natvig D.O."/>
            <person name="Lalanne C."/>
            <person name="Gautier V."/>
            <person name="Ament-Velasquez S.L."/>
            <person name="Kruys A."/>
            <person name="Hutchinson M.I."/>
            <person name="Powell A.J."/>
            <person name="Barry K."/>
            <person name="Miller A.N."/>
            <person name="Grigoriev I.V."/>
            <person name="Debuchy R."/>
            <person name="Gladieux P."/>
            <person name="Hiltunen Thoren M."/>
            <person name="Johannesson H."/>
        </authorList>
    </citation>
    <scope>NUCLEOTIDE SEQUENCE</scope>
    <source>
        <strain evidence="1">PSN243</strain>
    </source>
</reference>
<sequence length="102" mass="11134">MVRHSRPTVTVPLDATPLVHRRQTATDIPELCGFVDRTSAIRCDTGSTCKFNTDIHAVGCCKHDDCNWQTTCCGYHPGPSTFTWDTFTSTCGGTIPALVGSW</sequence>
<proteinExistence type="predicted"/>
<gene>
    <name evidence="1" type="ORF">QBC34DRAFT_57511</name>
</gene>
<protein>
    <submittedName>
        <fullName evidence="1">Uncharacterized protein</fullName>
    </submittedName>
</protein>
<organism evidence="1 2">
    <name type="scientific">Podospora aff. communis PSN243</name>
    <dbReference type="NCBI Taxonomy" id="3040156"/>
    <lineage>
        <taxon>Eukaryota</taxon>
        <taxon>Fungi</taxon>
        <taxon>Dikarya</taxon>
        <taxon>Ascomycota</taxon>
        <taxon>Pezizomycotina</taxon>
        <taxon>Sordariomycetes</taxon>
        <taxon>Sordariomycetidae</taxon>
        <taxon>Sordariales</taxon>
        <taxon>Podosporaceae</taxon>
        <taxon>Podospora</taxon>
    </lineage>
</organism>
<comment type="caution">
    <text evidence="1">The sequence shown here is derived from an EMBL/GenBank/DDBJ whole genome shotgun (WGS) entry which is preliminary data.</text>
</comment>
<accession>A0AAV9GTG5</accession>
<dbReference type="Proteomes" id="UP001321760">
    <property type="component" value="Unassembled WGS sequence"/>
</dbReference>